<dbReference type="Proteomes" id="UP000193067">
    <property type="component" value="Unassembled WGS sequence"/>
</dbReference>
<proteinExistence type="predicted"/>
<accession>A0A1Y2IJR3</accession>
<organism evidence="1 2">
    <name type="scientific">Trametes coccinea (strain BRFM310)</name>
    <name type="common">Pycnoporus coccineus</name>
    <dbReference type="NCBI Taxonomy" id="1353009"/>
    <lineage>
        <taxon>Eukaryota</taxon>
        <taxon>Fungi</taxon>
        <taxon>Dikarya</taxon>
        <taxon>Basidiomycota</taxon>
        <taxon>Agaricomycotina</taxon>
        <taxon>Agaricomycetes</taxon>
        <taxon>Polyporales</taxon>
        <taxon>Polyporaceae</taxon>
        <taxon>Trametes</taxon>
    </lineage>
</organism>
<sequence>MTYDSYGHAVASEEFGRNRISPAVIPTCRWCIWRAHTRGHCLTRLRPLACLHTSVHAQAASSVGGTW</sequence>
<reference evidence="1 2" key="1">
    <citation type="journal article" date="2015" name="Biotechnol. Biofuels">
        <title>Enhanced degradation of softwood versus hardwood by the white-rot fungus Pycnoporus coccineus.</title>
        <authorList>
            <person name="Couturier M."/>
            <person name="Navarro D."/>
            <person name="Chevret D."/>
            <person name="Henrissat B."/>
            <person name="Piumi F."/>
            <person name="Ruiz-Duenas F.J."/>
            <person name="Martinez A.T."/>
            <person name="Grigoriev I.V."/>
            <person name="Riley R."/>
            <person name="Lipzen A."/>
            <person name="Berrin J.G."/>
            <person name="Master E.R."/>
            <person name="Rosso M.N."/>
        </authorList>
    </citation>
    <scope>NUCLEOTIDE SEQUENCE [LARGE SCALE GENOMIC DNA]</scope>
    <source>
        <strain evidence="1 2">BRFM310</strain>
    </source>
</reference>
<protein>
    <submittedName>
        <fullName evidence="1">Uncharacterized protein</fullName>
    </submittedName>
</protein>
<dbReference type="AlphaFoldDB" id="A0A1Y2IJR3"/>
<gene>
    <name evidence="1" type="ORF">PYCCODRAFT_543946</name>
</gene>
<evidence type="ECO:0000313" key="2">
    <source>
        <dbReference type="Proteomes" id="UP000193067"/>
    </source>
</evidence>
<keyword evidence="2" id="KW-1185">Reference proteome</keyword>
<evidence type="ECO:0000313" key="1">
    <source>
        <dbReference type="EMBL" id="OSD01367.1"/>
    </source>
</evidence>
<dbReference type="EMBL" id="KZ084112">
    <property type="protein sequence ID" value="OSD01367.1"/>
    <property type="molecule type" value="Genomic_DNA"/>
</dbReference>
<name>A0A1Y2IJR3_TRAC3</name>